<proteinExistence type="predicted"/>
<name>A0A6A4EQV0_9STRA</name>
<sequence>MDGKSERHKLKRAVSAHTDASAVTPTGNARDDRDGDGSGGDSDSVRASDQTIAIFNRIFVPRIVRPIAKPLTCAIPPITGSNRLRKKSKHNRGHNRARGHKTRNLRPAEGLLRAGSCRLQQFALDRTSA</sequence>
<dbReference type="AlphaFoldDB" id="A0A6A4EQV0"/>
<organism evidence="2 3">
    <name type="scientific">Phytophthora fragariae</name>
    <dbReference type="NCBI Taxonomy" id="53985"/>
    <lineage>
        <taxon>Eukaryota</taxon>
        <taxon>Sar</taxon>
        <taxon>Stramenopiles</taxon>
        <taxon>Oomycota</taxon>
        <taxon>Peronosporomycetes</taxon>
        <taxon>Peronosporales</taxon>
        <taxon>Peronosporaceae</taxon>
        <taxon>Phytophthora</taxon>
    </lineage>
</organism>
<dbReference type="Proteomes" id="UP000437068">
    <property type="component" value="Unassembled WGS sequence"/>
</dbReference>
<dbReference type="EMBL" id="QXGE01000009">
    <property type="protein sequence ID" value="KAE9330252.1"/>
    <property type="molecule type" value="Genomic_DNA"/>
</dbReference>
<feature type="region of interest" description="Disordered" evidence="1">
    <location>
        <begin position="78"/>
        <end position="109"/>
    </location>
</feature>
<comment type="caution">
    <text evidence="2">The sequence shown here is derived from an EMBL/GenBank/DDBJ whole genome shotgun (WGS) entry which is preliminary data.</text>
</comment>
<gene>
    <name evidence="2" type="ORF">PF001_g508</name>
</gene>
<evidence type="ECO:0000313" key="3">
    <source>
        <dbReference type="Proteomes" id="UP000437068"/>
    </source>
</evidence>
<evidence type="ECO:0000313" key="2">
    <source>
        <dbReference type="EMBL" id="KAE9330252.1"/>
    </source>
</evidence>
<accession>A0A6A4EQV0</accession>
<evidence type="ECO:0000256" key="1">
    <source>
        <dbReference type="SAM" id="MobiDB-lite"/>
    </source>
</evidence>
<reference evidence="2 3" key="1">
    <citation type="submission" date="2018-08" db="EMBL/GenBank/DDBJ databases">
        <title>Genomic investigation of the strawberry pathogen Phytophthora fragariae indicates pathogenicity is determined by transcriptional variation in three key races.</title>
        <authorList>
            <person name="Adams T.M."/>
            <person name="Armitage A.D."/>
            <person name="Sobczyk M.K."/>
            <person name="Bates H.J."/>
            <person name="Dunwell J.M."/>
            <person name="Nellist C.F."/>
            <person name="Harrison R.J."/>
        </authorList>
    </citation>
    <scope>NUCLEOTIDE SEQUENCE [LARGE SCALE GENOMIC DNA]</scope>
    <source>
        <strain evidence="2 3">A4</strain>
    </source>
</reference>
<feature type="region of interest" description="Disordered" evidence="1">
    <location>
        <begin position="1"/>
        <end position="47"/>
    </location>
</feature>
<feature type="compositionally biased region" description="Basic residues" evidence="1">
    <location>
        <begin position="83"/>
        <end position="104"/>
    </location>
</feature>
<protein>
    <submittedName>
        <fullName evidence="2">Uncharacterized protein</fullName>
    </submittedName>
</protein>
<feature type="compositionally biased region" description="Basic residues" evidence="1">
    <location>
        <begin position="1"/>
        <end position="14"/>
    </location>
</feature>